<evidence type="ECO:0000313" key="2">
    <source>
        <dbReference type="Proteomes" id="UP001163321"/>
    </source>
</evidence>
<dbReference type="EMBL" id="CM047591">
    <property type="protein sequence ID" value="KAI9919000.1"/>
    <property type="molecule type" value="Genomic_DNA"/>
</dbReference>
<accession>A0ACC0WJF0</accession>
<name>A0ACC0WJF0_9STRA</name>
<evidence type="ECO:0000313" key="1">
    <source>
        <dbReference type="EMBL" id="KAI9919000.1"/>
    </source>
</evidence>
<organism evidence="1 2">
    <name type="scientific">Peronosclerospora sorghi</name>
    <dbReference type="NCBI Taxonomy" id="230839"/>
    <lineage>
        <taxon>Eukaryota</taxon>
        <taxon>Sar</taxon>
        <taxon>Stramenopiles</taxon>
        <taxon>Oomycota</taxon>
        <taxon>Peronosporomycetes</taxon>
        <taxon>Peronosporales</taxon>
        <taxon>Peronosporaceae</taxon>
        <taxon>Peronosclerospora</taxon>
    </lineage>
</organism>
<protein>
    <submittedName>
        <fullName evidence="1">Uncharacterized protein</fullName>
    </submittedName>
</protein>
<proteinExistence type="predicted"/>
<keyword evidence="2" id="KW-1185">Reference proteome</keyword>
<dbReference type="Proteomes" id="UP001163321">
    <property type="component" value="Chromosome 12"/>
</dbReference>
<reference evidence="1 2" key="1">
    <citation type="journal article" date="2022" name="bioRxiv">
        <title>The genome of the oomycete Peronosclerospora sorghi, a cosmopolitan pathogen of maize and sorghum, is inflated with dispersed pseudogenes.</title>
        <authorList>
            <person name="Fletcher K."/>
            <person name="Martin F."/>
            <person name="Isakeit T."/>
            <person name="Cavanaugh K."/>
            <person name="Magill C."/>
            <person name="Michelmore R."/>
        </authorList>
    </citation>
    <scope>NUCLEOTIDE SEQUENCE [LARGE SCALE GENOMIC DNA]</scope>
    <source>
        <strain evidence="1">P6</strain>
    </source>
</reference>
<comment type="caution">
    <text evidence="1">The sequence shown here is derived from an EMBL/GenBank/DDBJ whole genome shotgun (WGS) entry which is preliminary data.</text>
</comment>
<gene>
    <name evidence="1" type="ORF">PsorP6_011394</name>
</gene>
<sequence length="154" mass="17317">MLEACTRDPEWVDDLIIVLSEDLAEDDVQRDVRQNPSMVHDYALHFLQRDASIHMISLKRTVDDPCTTASPLLIHVAGVRIRSISSMAITTTVTHQYNPASHHRFAISPRCTVASSSMSIMELNKHHLGSTKMLAKLLIYILDKSPPIAFQQAR</sequence>